<accession>A0ABS0A3G5</accession>
<organism evidence="2 3">
    <name type="scientific">Nonlabens mediterrranea</name>
    <dbReference type="NCBI Taxonomy" id="1419947"/>
    <lineage>
        <taxon>Bacteria</taxon>
        <taxon>Pseudomonadati</taxon>
        <taxon>Bacteroidota</taxon>
        <taxon>Flavobacteriia</taxon>
        <taxon>Flavobacteriales</taxon>
        <taxon>Flavobacteriaceae</taxon>
        <taxon>Nonlabens</taxon>
    </lineage>
</organism>
<keyword evidence="3" id="KW-1185">Reference proteome</keyword>
<dbReference type="EMBL" id="JADKYU010000304">
    <property type="protein sequence ID" value="MBF4983893.1"/>
    <property type="molecule type" value="Genomic_DNA"/>
</dbReference>
<sequence>MTTTLLYDGSLNGLLTAIFTIYDQKINLPIISKASLTQKNLFDGTEIITTDIDKAQRVWKRFKSLCNHRDSHQVYCAFLSEITGMENTIYEYIKMTFRAQKAPSGDFTDPVVLKIAQAAKMVGREKHRMEAFVRFHLIDNKTYYANIEPDFNVLPLITKHFKNRYADQNWIIYDLSRNYGISYDQKTIHEVHIEFKAPKGQRGILNTISSSLQNNLAMKTDYKELENNYQDLWNMYFKSTNIESRKNLKLHLQHVPRRYWKYLSEKM</sequence>
<name>A0ABS0A3G5_9FLAO</name>
<dbReference type="InterPro" id="IPR025404">
    <property type="entry name" value="DUF4130"/>
</dbReference>
<dbReference type="Proteomes" id="UP001194729">
    <property type="component" value="Unassembled WGS sequence"/>
</dbReference>
<reference evidence="2 3" key="1">
    <citation type="submission" date="2020-11" db="EMBL/GenBank/DDBJ databases">
        <title>P. mediterranea TC4 genome.</title>
        <authorList>
            <person name="Molmeret M."/>
        </authorList>
    </citation>
    <scope>NUCLEOTIDE SEQUENCE [LARGE SCALE GENOMIC DNA]</scope>
    <source>
        <strain evidence="2 3">TC4</strain>
    </source>
</reference>
<dbReference type="NCBIfam" id="TIGR03915">
    <property type="entry name" value="SAM_7_link_chp"/>
    <property type="match status" value="1"/>
</dbReference>
<evidence type="ECO:0000313" key="3">
    <source>
        <dbReference type="Proteomes" id="UP001194729"/>
    </source>
</evidence>
<proteinExistence type="predicted"/>
<protein>
    <submittedName>
        <fullName evidence="2">TIGR03915 family putative DNA repair protein</fullName>
    </submittedName>
</protein>
<comment type="caution">
    <text evidence="2">The sequence shown here is derived from an EMBL/GenBank/DDBJ whole genome shotgun (WGS) entry which is preliminary data.</text>
</comment>
<evidence type="ECO:0000259" key="1">
    <source>
        <dbReference type="Pfam" id="PF13566"/>
    </source>
</evidence>
<gene>
    <name evidence="2" type="ORF">FNJ87_05930</name>
</gene>
<feature type="domain" description="DUF4130" evidence="1">
    <location>
        <begin position="85"/>
        <end position="265"/>
    </location>
</feature>
<dbReference type="Pfam" id="PF13566">
    <property type="entry name" value="DUF4130"/>
    <property type="match status" value="1"/>
</dbReference>
<dbReference type="InterPro" id="IPR023875">
    <property type="entry name" value="DNA_repair_put"/>
</dbReference>
<evidence type="ECO:0000313" key="2">
    <source>
        <dbReference type="EMBL" id="MBF4983893.1"/>
    </source>
</evidence>